<reference evidence="2" key="1">
    <citation type="submission" date="2017-03" db="EMBL/GenBank/DDBJ databases">
        <authorList>
            <person name="Sharma R."/>
            <person name="Thines M."/>
        </authorList>
    </citation>
    <scope>NUCLEOTIDE SEQUENCE [LARGE SCALE GENOMIC DNA]</scope>
</reference>
<evidence type="ECO:0000313" key="1">
    <source>
        <dbReference type="EMBL" id="SLM39673.1"/>
    </source>
</evidence>
<accession>A0A1W5D967</accession>
<sequence length="143" mass="15964">MLAASRLNYPGAEALNRIHARAHGEKKVLSVHMGTLACMTGVTRFMELPGPKSRDISVAQAHGTLWVYDKTDDSRYTAEEAKSSSILSPNAERDQLLHPEFGIVLIRFWRRGPRRLLASGRFWMWWMGLRGSSLEARRGGAGG</sequence>
<protein>
    <submittedName>
        <fullName evidence="1">Uncharacterized protein</fullName>
    </submittedName>
</protein>
<organism evidence="1 2">
    <name type="scientific">Lasallia pustulata</name>
    <dbReference type="NCBI Taxonomy" id="136370"/>
    <lineage>
        <taxon>Eukaryota</taxon>
        <taxon>Fungi</taxon>
        <taxon>Dikarya</taxon>
        <taxon>Ascomycota</taxon>
        <taxon>Pezizomycotina</taxon>
        <taxon>Lecanoromycetes</taxon>
        <taxon>OSLEUM clade</taxon>
        <taxon>Umbilicariomycetidae</taxon>
        <taxon>Umbilicariales</taxon>
        <taxon>Umbilicariaceae</taxon>
        <taxon>Lasallia</taxon>
    </lineage>
</organism>
<proteinExistence type="predicted"/>
<name>A0A1W5D967_9LECA</name>
<keyword evidence="2" id="KW-1185">Reference proteome</keyword>
<evidence type="ECO:0000313" key="2">
    <source>
        <dbReference type="Proteomes" id="UP000192927"/>
    </source>
</evidence>
<dbReference type="EMBL" id="FWEW01003535">
    <property type="protein sequence ID" value="SLM39673.1"/>
    <property type="molecule type" value="Genomic_DNA"/>
</dbReference>
<dbReference type="Proteomes" id="UP000192927">
    <property type="component" value="Unassembled WGS sequence"/>
</dbReference>
<dbReference type="AlphaFoldDB" id="A0A1W5D967"/>